<evidence type="ECO:0000256" key="3">
    <source>
        <dbReference type="ARBA" id="ARBA00022741"/>
    </source>
</evidence>
<dbReference type="PRINTS" id="PR00300">
    <property type="entry name" value="CLPPROTEASEA"/>
</dbReference>
<dbReference type="InterPro" id="IPR003593">
    <property type="entry name" value="AAA+_ATPase"/>
</dbReference>
<dbReference type="InterPro" id="IPR001270">
    <property type="entry name" value="ClpA/B"/>
</dbReference>
<keyword evidence="12" id="KW-1185">Reference proteome</keyword>
<evidence type="ECO:0000256" key="4">
    <source>
        <dbReference type="ARBA" id="ARBA00022782"/>
    </source>
</evidence>
<comment type="caution">
    <text evidence="11">The sequence shown here is derived from an EMBL/GenBank/DDBJ whole genome shotgun (WGS) entry which is preliminary data.</text>
</comment>
<dbReference type="SMART" id="SM00382">
    <property type="entry name" value="AAA"/>
    <property type="match status" value="1"/>
</dbReference>
<dbReference type="Pfam" id="PF23563">
    <property type="entry name" value="TRIP13_N"/>
    <property type="match status" value="1"/>
</dbReference>
<accession>A0AAV4F9W5</accession>
<evidence type="ECO:0000256" key="1">
    <source>
        <dbReference type="ARBA" id="ARBA00007271"/>
    </source>
</evidence>
<protein>
    <recommendedName>
        <fullName evidence="2">Pachytene checkpoint protein 2 homolog</fullName>
    </recommendedName>
</protein>
<dbReference type="GO" id="GO:0005634">
    <property type="term" value="C:nucleus"/>
    <property type="evidence" value="ECO:0007669"/>
    <property type="project" value="TreeGrafter"/>
</dbReference>
<dbReference type="InterPro" id="IPR003959">
    <property type="entry name" value="ATPase_AAA_core"/>
</dbReference>
<dbReference type="EMBL" id="BMAT01000636">
    <property type="protein sequence ID" value="GFR69859.1"/>
    <property type="molecule type" value="Genomic_DNA"/>
</dbReference>
<reference evidence="11 12" key="1">
    <citation type="journal article" date="2021" name="Elife">
        <title>Chloroplast acquisition without the gene transfer in kleptoplastic sea slugs, Plakobranchus ocellatus.</title>
        <authorList>
            <person name="Maeda T."/>
            <person name="Takahashi S."/>
            <person name="Yoshida T."/>
            <person name="Shimamura S."/>
            <person name="Takaki Y."/>
            <person name="Nagai Y."/>
            <person name="Toyoda A."/>
            <person name="Suzuki Y."/>
            <person name="Arimoto A."/>
            <person name="Ishii H."/>
            <person name="Satoh N."/>
            <person name="Nishiyama T."/>
            <person name="Hasebe M."/>
            <person name="Maruyama T."/>
            <person name="Minagawa J."/>
            <person name="Obokata J."/>
            <person name="Shigenobu S."/>
        </authorList>
    </citation>
    <scope>NUCLEOTIDE SEQUENCE [LARGE SCALE GENOMIC DNA]</scope>
</reference>
<sequence>MDSEQIIALHNALPISSDVKTERVKDLTVYHVEVLQSPCSTLRRTHIKEKVLEFLRDKKTAIGDFFVREFKDDLLSQNVHYIALCDVDQLSQEKRAIDLTTCKLQIHIFQVHTDEAGSEELDEENISAASHWLLPSTHFHGLWESLVYDEAIKSRLLNYATTTLLFSDKAVDSNIISWNRVVLLHGPPGTGKTSLCKALAQKLSIRFSDRYSHGQLVEINSHSLFSKWFSESGKLVMKMFQKIQELIEDPEALVFVLIDEVESLTAARKSSMSGIEPSDAIRVVNALLTQLDQIKRYPNVLILTTSNITGAVDLAFVDRADIKQYIGPPSQRAIYYIYLSCLKELMRSGIISPAHQLLDIRALEVTRFMENGATTYSLKLYNVAGKSMGLSGRTLRKLPFLAHALYLQGSPVTLEAYLDALSLAVDMQFKDQGELGKD</sequence>
<evidence type="ECO:0000256" key="2">
    <source>
        <dbReference type="ARBA" id="ARBA00022364"/>
    </source>
</evidence>
<dbReference type="GO" id="GO:0051598">
    <property type="term" value="P:meiotic recombination checkpoint signaling"/>
    <property type="evidence" value="ECO:0007669"/>
    <property type="project" value="TreeGrafter"/>
</dbReference>
<dbReference type="InterPro" id="IPR003960">
    <property type="entry name" value="ATPase_AAA_CS"/>
</dbReference>
<keyword evidence="5 9" id="KW-0067">ATP-binding</keyword>
<dbReference type="GO" id="GO:0007283">
    <property type="term" value="P:spermatogenesis"/>
    <property type="evidence" value="ECO:0007669"/>
    <property type="project" value="UniProtKB-KW"/>
</dbReference>
<dbReference type="InterPro" id="IPR044539">
    <property type="entry name" value="Pch2-like"/>
</dbReference>
<dbReference type="PANTHER" id="PTHR45991">
    <property type="entry name" value="PACHYTENE CHECKPOINT PROTEIN 2"/>
    <property type="match status" value="1"/>
</dbReference>
<keyword evidence="3 9" id="KW-0547">Nucleotide-binding</keyword>
<evidence type="ECO:0000256" key="8">
    <source>
        <dbReference type="ARBA" id="ARBA00023254"/>
    </source>
</evidence>
<proteinExistence type="inferred from homology"/>
<comment type="similarity">
    <text evidence="1">Belongs to the AAA ATPase family. PCH2 subfamily.</text>
</comment>
<dbReference type="CDD" id="cd19508">
    <property type="entry name" value="RecA-like_Pch2-like"/>
    <property type="match status" value="1"/>
</dbReference>
<dbReference type="GO" id="GO:0007131">
    <property type="term" value="P:reciprocal meiotic recombination"/>
    <property type="evidence" value="ECO:0007669"/>
    <property type="project" value="TreeGrafter"/>
</dbReference>
<dbReference type="GO" id="GO:0048477">
    <property type="term" value="P:oogenesis"/>
    <property type="evidence" value="ECO:0007669"/>
    <property type="project" value="UniProtKB-KW"/>
</dbReference>
<keyword evidence="4" id="KW-0221">Differentiation</keyword>
<dbReference type="PANTHER" id="PTHR45991:SF1">
    <property type="entry name" value="PACHYTENE CHECKPOINT PROTEIN 2 HOMOLOG"/>
    <property type="match status" value="1"/>
</dbReference>
<dbReference type="PROSITE" id="PS00674">
    <property type="entry name" value="AAA"/>
    <property type="match status" value="1"/>
</dbReference>
<evidence type="ECO:0000256" key="5">
    <source>
        <dbReference type="ARBA" id="ARBA00022840"/>
    </source>
</evidence>
<evidence type="ECO:0000313" key="11">
    <source>
        <dbReference type="EMBL" id="GFR69859.1"/>
    </source>
</evidence>
<dbReference type="InterPro" id="IPR027417">
    <property type="entry name" value="P-loop_NTPase"/>
</dbReference>
<dbReference type="GO" id="GO:0005694">
    <property type="term" value="C:chromosome"/>
    <property type="evidence" value="ECO:0007669"/>
    <property type="project" value="TreeGrafter"/>
</dbReference>
<dbReference type="Proteomes" id="UP000762676">
    <property type="component" value="Unassembled WGS sequence"/>
</dbReference>
<evidence type="ECO:0000256" key="7">
    <source>
        <dbReference type="ARBA" id="ARBA00022943"/>
    </source>
</evidence>
<keyword evidence="8" id="KW-0469">Meiosis</keyword>
<keyword evidence="7" id="KW-0896">Oogenesis</keyword>
<dbReference type="SUPFAM" id="SSF52540">
    <property type="entry name" value="P-loop containing nucleoside triphosphate hydrolases"/>
    <property type="match status" value="1"/>
</dbReference>
<feature type="domain" description="AAA+ ATPase" evidence="10">
    <location>
        <begin position="178"/>
        <end position="330"/>
    </location>
</feature>
<organism evidence="11 12">
    <name type="scientific">Elysia marginata</name>
    <dbReference type="NCBI Taxonomy" id="1093978"/>
    <lineage>
        <taxon>Eukaryota</taxon>
        <taxon>Metazoa</taxon>
        <taxon>Spiralia</taxon>
        <taxon>Lophotrochozoa</taxon>
        <taxon>Mollusca</taxon>
        <taxon>Gastropoda</taxon>
        <taxon>Heterobranchia</taxon>
        <taxon>Euthyneura</taxon>
        <taxon>Panpulmonata</taxon>
        <taxon>Sacoglossa</taxon>
        <taxon>Placobranchoidea</taxon>
        <taxon>Plakobranchidae</taxon>
        <taxon>Elysia</taxon>
    </lineage>
</organism>
<dbReference type="FunFam" id="3.40.50.300:FF:000662">
    <property type="entry name" value="Pachytene checkpoint protein 2 homolog"/>
    <property type="match status" value="1"/>
</dbReference>
<dbReference type="GO" id="GO:0016887">
    <property type="term" value="F:ATP hydrolysis activity"/>
    <property type="evidence" value="ECO:0007669"/>
    <property type="project" value="InterPro"/>
</dbReference>
<evidence type="ECO:0000256" key="9">
    <source>
        <dbReference type="RuleBase" id="RU003651"/>
    </source>
</evidence>
<dbReference type="Pfam" id="PF00004">
    <property type="entry name" value="AAA"/>
    <property type="match status" value="1"/>
</dbReference>
<dbReference type="GO" id="GO:0005524">
    <property type="term" value="F:ATP binding"/>
    <property type="evidence" value="ECO:0007669"/>
    <property type="project" value="UniProtKB-KW"/>
</dbReference>
<dbReference type="AlphaFoldDB" id="A0AAV4F9W5"/>
<gene>
    <name evidence="11" type="ORF">ElyMa_000311100</name>
</gene>
<dbReference type="Pfam" id="PF23242">
    <property type="entry name" value="AAA_lid_TRIP13_C"/>
    <property type="match status" value="1"/>
</dbReference>
<dbReference type="GO" id="GO:0042802">
    <property type="term" value="F:identical protein binding"/>
    <property type="evidence" value="ECO:0007669"/>
    <property type="project" value="UniProtKB-ARBA"/>
</dbReference>
<name>A0AAV4F9W5_9GAST</name>
<keyword evidence="6" id="KW-0744">Spermatogenesis</keyword>
<dbReference type="Gene3D" id="3.40.50.300">
    <property type="entry name" value="P-loop containing nucleotide triphosphate hydrolases"/>
    <property type="match status" value="1"/>
</dbReference>
<evidence type="ECO:0000259" key="10">
    <source>
        <dbReference type="SMART" id="SM00382"/>
    </source>
</evidence>
<evidence type="ECO:0000256" key="6">
    <source>
        <dbReference type="ARBA" id="ARBA00022871"/>
    </source>
</evidence>
<dbReference type="InterPro" id="IPR058249">
    <property type="entry name" value="Pch2_C"/>
</dbReference>
<evidence type="ECO:0000313" key="12">
    <source>
        <dbReference type="Proteomes" id="UP000762676"/>
    </source>
</evidence>